<dbReference type="PROSITE" id="PS00798">
    <property type="entry name" value="ALDOKETO_REDUCTASE_1"/>
    <property type="match status" value="1"/>
</dbReference>
<feature type="domain" description="NADP-dependent oxidoreductase" evidence="4">
    <location>
        <begin position="19"/>
        <end position="294"/>
    </location>
</feature>
<dbReference type="STRING" id="51031.W2TRE0"/>
<dbReference type="KEGG" id="nai:NECAME_07311"/>
<evidence type="ECO:0000313" key="5">
    <source>
        <dbReference type="EMBL" id="ETN83602.1"/>
    </source>
</evidence>
<dbReference type="Pfam" id="PF00248">
    <property type="entry name" value="Aldo_ket_red"/>
    <property type="match status" value="1"/>
</dbReference>
<evidence type="ECO:0000313" key="6">
    <source>
        <dbReference type="Proteomes" id="UP000053676"/>
    </source>
</evidence>
<dbReference type="SUPFAM" id="SSF51430">
    <property type="entry name" value="NAD(P)-linked oxidoreductase"/>
    <property type="match status" value="1"/>
</dbReference>
<proteinExistence type="predicted"/>
<evidence type="ECO:0000256" key="1">
    <source>
        <dbReference type="PIRSR" id="PIRSR000097-1"/>
    </source>
</evidence>
<dbReference type="PRINTS" id="PR00069">
    <property type="entry name" value="ALDKETRDTASE"/>
</dbReference>
<dbReference type="InterPro" id="IPR036812">
    <property type="entry name" value="NAD(P)_OxRdtase_dom_sf"/>
</dbReference>
<name>W2TRE0_NECAM</name>
<dbReference type="OrthoDB" id="416253at2759"/>
<dbReference type="PANTHER" id="PTHR11732">
    <property type="entry name" value="ALDO/KETO REDUCTASE"/>
    <property type="match status" value="1"/>
</dbReference>
<dbReference type="OMA" id="WDTSEDE"/>
<evidence type="ECO:0000256" key="3">
    <source>
        <dbReference type="PIRSR" id="PIRSR000097-3"/>
    </source>
</evidence>
<dbReference type="PROSITE" id="PS00063">
    <property type="entry name" value="ALDOKETO_REDUCTASE_3"/>
    <property type="match status" value="1"/>
</dbReference>
<feature type="site" description="Lowers pKa of active site Tyr" evidence="3">
    <location>
        <position position="83"/>
    </location>
</feature>
<dbReference type="InterPro" id="IPR018170">
    <property type="entry name" value="Aldo/ket_reductase_CS"/>
</dbReference>
<organism evidence="5 6">
    <name type="scientific">Necator americanus</name>
    <name type="common">Human hookworm</name>
    <dbReference type="NCBI Taxonomy" id="51031"/>
    <lineage>
        <taxon>Eukaryota</taxon>
        <taxon>Metazoa</taxon>
        <taxon>Ecdysozoa</taxon>
        <taxon>Nematoda</taxon>
        <taxon>Chromadorea</taxon>
        <taxon>Rhabditida</taxon>
        <taxon>Rhabditina</taxon>
        <taxon>Rhabditomorpha</taxon>
        <taxon>Strongyloidea</taxon>
        <taxon>Ancylostomatidae</taxon>
        <taxon>Bunostominae</taxon>
        <taxon>Necator</taxon>
    </lineage>
</organism>
<evidence type="ECO:0000256" key="2">
    <source>
        <dbReference type="PIRSR" id="PIRSR000097-2"/>
    </source>
</evidence>
<feature type="active site" description="Proton donor" evidence="1">
    <location>
        <position position="54"/>
    </location>
</feature>
<sequence>MAIRSPSITLSNGVEMPQMGLGTWVFKTTPAEMKAALKIAIETGYRLLDTASLYKNEGAIGETIQELIKSGAIKREDLFIITKLWVTHLHPDDTEAALRKSLSLLRVDYVDLYLAHMPTCFNHEMTEQNHSVTVVDVWRGLEGVYRKGLTRSIGVSNFNKKQIKRIMKSASVPIHNLQIELHLYFPQHGLQKTCEKYNISLTSYASLGSPGRISLFLATNKRMVRAKSKSSLEDQNVKKLAEKYQKTPAQILLRYIMDRNIAVIPRSLEPSRIVENFQVLDFKLEAADFKLLDSTRHRQRLFFQDFMKGHPEDPWPSERKH</sequence>
<dbReference type="InterPro" id="IPR023210">
    <property type="entry name" value="NADP_OxRdtase_dom"/>
</dbReference>
<dbReference type="GO" id="GO:0016491">
    <property type="term" value="F:oxidoreductase activity"/>
    <property type="evidence" value="ECO:0007669"/>
    <property type="project" value="InterPro"/>
</dbReference>
<reference evidence="6" key="1">
    <citation type="journal article" date="2014" name="Nat. Genet.">
        <title>Genome of the human hookworm Necator americanus.</title>
        <authorList>
            <person name="Tang Y.T."/>
            <person name="Gao X."/>
            <person name="Rosa B.A."/>
            <person name="Abubucker S."/>
            <person name="Hallsworth-Pepin K."/>
            <person name="Martin J."/>
            <person name="Tyagi R."/>
            <person name="Heizer E."/>
            <person name="Zhang X."/>
            <person name="Bhonagiri-Palsikar V."/>
            <person name="Minx P."/>
            <person name="Warren W.C."/>
            <person name="Wang Q."/>
            <person name="Zhan B."/>
            <person name="Hotez P.J."/>
            <person name="Sternberg P.W."/>
            <person name="Dougall A."/>
            <person name="Gaze S.T."/>
            <person name="Mulvenna J."/>
            <person name="Sotillo J."/>
            <person name="Ranganathan S."/>
            <person name="Rabelo E.M."/>
            <person name="Wilson R.K."/>
            <person name="Felgner P.L."/>
            <person name="Bethony J."/>
            <person name="Hawdon J.M."/>
            <person name="Gasser R.B."/>
            <person name="Loukas A."/>
            <person name="Mitreva M."/>
        </authorList>
    </citation>
    <scope>NUCLEOTIDE SEQUENCE [LARGE SCALE GENOMIC DNA]</scope>
</reference>
<dbReference type="PIRSF" id="PIRSF000097">
    <property type="entry name" value="AKR"/>
    <property type="match status" value="1"/>
</dbReference>
<dbReference type="AlphaFoldDB" id="W2TRE0"/>
<evidence type="ECO:0000259" key="4">
    <source>
        <dbReference type="Pfam" id="PF00248"/>
    </source>
</evidence>
<dbReference type="EMBL" id="KI658160">
    <property type="protein sequence ID" value="ETN83602.1"/>
    <property type="molecule type" value="Genomic_DNA"/>
</dbReference>
<protein>
    <submittedName>
        <fullName evidence="5">Oxidoreductase, aldo/keto reductase family protein</fullName>
    </submittedName>
</protein>
<dbReference type="InterPro" id="IPR020471">
    <property type="entry name" value="AKR"/>
</dbReference>
<dbReference type="FunFam" id="3.20.20.100:FF:000029">
    <property type="entry name" value="Aldo-keto reductase"/>
    <property type="match status" value="1"/>
</dbReference>
<dbReference type="PROSITE" id="PS00062">
    <property type="entry name" value="ALDOKETO_REDUCTASE_2"/>
    <property type="match status" value="1"/>
</dbReference>
<dbReference type="Proteomes" id="UP000053676">
    <property type="component" value="Unassembled WGS sequence"/>
</dbReference>
<feature type="binding site" evidence="2">
    <location>
        <position position="116"/>
    </location>
    <ligand>
        <name>substrate</name>
    </ligand>
</feature>
<gene>
    <name evidence="5" type="ORF">NECAME_07311</name>
</gene>
<keyword evidence="6" id="KW-1185">Reference proteome</keyword>
<dbReference type="Gene3D" id="3.20.20.100">
    <property type="entry name" value="NADP-dependent oxidoreductase domain"/>
    <property type="match status" value="1"/>
</dbReference>
<accession>W2TRE0</accession>